<protein>
    <submittedName>
        <fullName evidence="1">Uncharacterized protein</fullName>
    </submittedName>
</protein>
<name>A0A1G9ZCX2_9GAMM</name>
<dbReference type="Proteomes" id="UP000199677">
    <property type="component" value="Unassembled WGS sequence"/>
</dbReference>
<proteinExistence type="predicted"/>
<reference evidence="2" key="1">
    <citation type="submission" date="2016-10" db="EMBL/GenBank/DDBJ databases">
        <authorList>
            <person name="Varghese N."/>
            <person name="Submissions S."/>
        </authorList>
    </citation>
    <scope>NUCLEOTIDE SEQUENCE [LARGE SCALE GENOMIC DNA]</scope>
    <source>
        <strain evidence="2">CGMCC 1.6494</strain>
    </source>
</reference>
<dbReference type="RefSeq" id="WP_139172895.1">
    <property type="nucleotide sequence ID" value="NZ_FNII01000003.1"/>
</dbReference>
<accession>A0A1G9ZCX2</accession>
<gene>
    <name evidence="1" type="ORF">SAMN04487951_10369</name>
</gene>
<evidence type="ECO:0000313" key="2">
    <source>
        <dbReference type="Proteomes" id="UP000199677"/>
    </source>
</evidence>
<keyword evidence="2" id="KW-1185">Reference proteome</keyword>
<organism evidence="1 2">
    <name type="scientific">Vreelandella arcis</name>
    <dbReference type="NCBI Taxonomy" id="416873"/>
    <lineage>
        <taxon>Bacteria</taxon>
        <taxon>Pseudomonadati</taxon>
        <taxon>Pseudomonadota</taxon>
        <taxon>Gammaproteobacteria</taxon>
        <taxon>Oceanospirillales</taxon>
        <taxon>Halomonadaceae</taxon>
        <taxon>Vreelandella</taxon>
    </lineage>
</organism>
<dbReference type="EMBL" id="FNII01000003">
    <property type="protein sequence ID" value="SDN19262.1"/>
    <property type="molecule type" value="Genomic_DNA"/>
</dbReference>
<dbReference type="AlphaFoldDB" id="A0A1G9ZCX2"/>
<evidence type="ECO:0000313" key="1">
    <source>
        <dbReference type="EMBL" id="SDN19262.1"/>
    </source>
</evidence>
<sequence>MVINTGFIESIQFGCRTSIDMVRAATYGFLRPIACIGNGAFFVGTPAVNPAIHYQPICPGEPS</sequence>
<dbReference type="STRING" id="416873.SAMN04487951_10369"/>